<name>A0A3B0ZSU8_9ZZZZ</name>
<reference evidence="1" key="1">
    <citation type="submission" date="2018-06" db="EMBL/GenBank/DDBJ databases">
        <authorList>
            <person name="Zhirakovskaya E."/>
        </authorList>
    </citation>
    <scope>NUCLEOTIDE SEQUENCE</scope>
</reference>
<dbReference type="PROSITE" id="PS51257">
    <property type="entry name" value="PROKAR_LIPOPROTEIN"/>
    <property type="match status" value="1"/>
</dbReference>
<protein>
    <submittedName>
        <fullName evidence="1">Uncharacterized protein</fullName>
    </submittedName>
</protein>
<organism evidence="1">
    <name type="scientific">hydrothermal vent metagenome</name>
    <dbReference type="NCBI Taxonomy" id="652676"/>
    <lineage>
        <taxon>unclassified sequences</taxon>
        <taxon>metagenomes</taxon>
        <taxon>ecological metagenomes</taxon>
    </lineage>
</organism>
<dbReference type="AlphaFoldDB" id="A0A3B0ZSU8"/>
<sequence>MLNLKALFLIAVFSLISCESFRESSLKDHTNDKAMAEMFGWFDGNCFAIASKSLSPGTEIFVVTLDSPQSISSVKVVGSANEQRCGPLSPDRRAQNISEGLSFYEVKPDDGIGLAIGVIGEISQPKIREGVVQADLGNDGTFERFTLCATSEGLSFDIWTSTPYEHEPIWSGYYYLGYDVERTCP</sequence>
<accession>A0A3B0ZSU8</accession>
<proteinExistence type="predicted"/>
<dbReference type="EMBL" id="UOFV01000088">
    <property type="protein sequence ID" value="VAW96538.1"/>
    <property type="molecule type" value="Genomic_DNA"/>
</dbReference>
<gene>
    <name evidence="1" type="ORF">MNBD_GAMMA19-704</name>
</gene>
<evidence type="ECO:0000313" key="1">
    <source>
        <dbReference type="EMBL" id="VAW96538.1"/>
    </source>
</evidence>